<comment type="similarity">
    <text evidence="2">Belongs to the glycerophosphoryl diester phosphodiesterase family.</text>
</comment>
<evidence type="ECO:0000256" key="7">
    <source>
        <dbReference type="ARBA" id="ARBA00023136"/>
    </source>
</evidence>
<dbReference type="Pfam" id="PF03009">
    <property type="entry name" value="GDPD"/>
    <property type="match status" value="1"/>
</dbReference>
<comment type="catalytic activity">
    <reaction evidence="11">
        <text>1-O-(1Z-octadecenyl)-sn-glycero-3-phospho-N-hexadecanoyl-ethanolamine + H2O = 1-O-(1Z-octadecenyl)-sn-glycero-3-phosphate + N-hexadecanoylethanolamine + H(+)</text>
        <dbReference type="Rhea" id="RHEA:53184"/>
        <dbReference type="ChEBI" id="CHEBI:15377"/>
        <dbReference type="ChEBI" id="CHEBI:15378"/>
        <dbReference type="ChEBI" id="CHEBI:71464"/>
        <dbReference type="ChEBI" id="CHEBI:137009"/>
        <dbReference type="ChEBI" id="CHEBI:137017"/>
    </reaction>
    <physiologicalReaction direction="left-to-right" evidence="11">
        <dbReference type="Rhea" id="RHEA:53185"/>
    </physiologicalReaction>
</comment>
<keyword evidence="3" id="KW-0812">Transmembrane</keyword>
<evidence type="ECO:0000256" key="12">
    <source>
        <dbReference type="ARBA" id="ARBA00048947"/>
    </source>
</evidence>
<evidence type="ECO:0000256" key="8">
    <source>
        <dbReference type="ARBA" id="ARBA00036083"/>
    </source>
</evidence>
<dbReference type="Gene3D" id="3.20.20.190">
    <property type="entry name" value="Phosphatidylinositol (PI) phosphodiesterase"/>
    <property type="match status" value="1"/>
</dbReference>
<comment type="catalytic activity">
    <reaction evidence="9">
        <text>N-(5Z,8Z,11Z,14Z-eicosatetraenoyl)-1-(9Z-octadecenoyl)-sn-glycero-3-phosphoethanolamine + H2O = N-(5Z,8Z,11Z,14Z-eicosatetraenoyl)-ethanolamine + 1-(9Z-octadecenoyl)-sn-glycero-3-phosphate + H(+)</text>
        <dbReference type="Rhea" id="RHEA:45544"/>
        <dbReference type="ChEBI" id="CHEBI:2700"/>
        <dbReference type="ChEBI" id="CHEBI:15377"/>
        <dbReference type="ChEBI" id="CHEBI:15378"/>
        <dbReference type="ChEBI" id="CHEBI:74544"/>
        <dbReference type="ChEBI" id="CHEBI:85223"/>
    </reaction>
    <physiologicalReaction direction="left-to-right" evidence="9">
        <dbReference type="Rhea" id="RHEA:45545"/>
    </physiologicalReaction>
</comment>
<accession>A0A7K7S9E4</accession>
<name>A0A7K7S9E4_9PASS</name>
<evidence type="ECO:0000313" key="15">
    <source>
        <dbReference type="Proteomes" id="UP000549091"/>
    </source>
</evidence>
<evidence type="ECO:0000256" key="2">
    <source>
        <dbReference type="ARBA" id="ARBA00007277"/>
    </source>
</evidence>
<proteinExistence type="inferred from homology"/>
<evidence type="ECO:0000256" key="10">
    <source>
        <dbReference type="ARBA" id="ARBA00047538"/>
    </source>
</evidence>
<keyword evidence="7" id="KW-0472">Membrane</keyword>
<comment type="catalytic activity">
    <reaction evidence="8">
        <text>1-O-hexadecyl-sn-glycero-3-phosphocholine + H2O = 1-O-hexadecyl-sn-glycero-3-phosphate + choline + H(+)</text>
        <dbReference type="Rhea" id="RHEA:41143"/>
        <dbReference type="ChEBI" id="CHEBI:15354"/>
        <dbReference type="ChEBI" id="CHEBI:15377"/>
        <dbReference type="ChEBI" id="CHEBI:15378"/>
        <dbReference type="ChEBI" id="CHEBI:64496"/>
        <dbReference type="ChEBI" id="CHEBI:77580"/>
    </reaction>
    <physiologicalReaction direction="left-to-right" evidence="8">
        <dbReference type="Rhea" id="RHEA:41144"/>
    </physiologicalReaction>
</comment>
<dbReference type="InterPro" id="IPR017946">
    <property type="entry name" value="PLC-like_Pdiesterase_TIM-brl"/>
</dbReference>
<keyword evidence="15" id="KW-1185">Reference proteome</keyword>
<evidence type="ECO:0000256" key="1">
    <source>
        <dbReference type="ARBA" id="ARBA00004370"/>
    </source>
</evidence>
<evidence type="ECO:0000256" key="11">
    <source>
        <dbReference type="ARBA" id="ARBA00048580"/>
    </source>
</evidence>
<dbReference type="EMBL" id="VZSU01002399">
    <property type="protein sequence ID" value="NXA00091.1"/>
    <property type="molecule type" value="Genomic_DNA"/>
</dbReference>
<evidence type="ECO:0000313" key="14">
    <source>
        <dbReference type="EMBL" id="NXA00091.1"/>
    </source>
</evidence>
<comment type="catalytic activity">
    <reaction evidence="12">
        <text>N,1-di-(9Z-octadecenoyl)-sn-glycero-3-phosphoethanolamine + H2O = N-(9Z-octadecenoyl) ethanolamine + 1-(9Z-octadecenoyl)-sn-glycero-3-phosphate + H(+)</text>
        <dbReference type="Rhea" id="RHEA:56460"/>
        <dbReference type="ChEBI" id="CHEBI:15377"/>
        <dbReference type="ChEBI" id="CHEBI:15378"/>
        <dbReference type="ChEBI" id="CHEBI:71466"/>
        <dbReference type="ChEBI" id="CHEBI:74544"/>
        <dbReference type="ChEBI" id="CHEBI:85222"/>
    </reaction>
    <physiologicalReaction direction="left-to-right" evidence="12">
        <dbReference type="Rhea" id="RHEA:56461"/>
    </physiologicalReaction>
</comment>
<evidence type="ECO:0000259" key="13">
    <source>
        <dbReference type="PROSITE" id="PS51704"/>
    </source>
</evidence>
<dbReference type="PANTHER" id="PTHR42758">
    <property type="entry name" value="PHOSPHATIDYLGLYCEROL PHOSPHOLIPASE C"/>
    <property type="match status" value="1"/>
</dbReference>
<feature type="domain" description="GP-PDE" evidence="13">
    <location>
        <begin position="1"/>
        <end position="75"/>
    </location>
</feature>
<evidence type="ECO:0000256" key="5">
    <source>
        <dbReference type="ARBA" id="ARBA00022989"/>
    </source>
</evidence>
<gene>
    <name evidence="14" type="primary">Gdpd3</name>
    <name evidence="14" type="ORF">NESACU_R16771</name>
</gene>
<comment type="catalytic activity">
    <reaction evidence="10">
        <text>N-hexadecanoyl-1-(9Z-octadecenoyl)-sn-glycero-3-phosphoethanolamine + H2O = N-hexadecanoylethanolamine + 1-(9Z-octadecenoyl)-sn-glycero-3-phosphate + H(+)</text>
        <dbReference type="Rhea" id="RHEA:53168"/>
        <dbReference type="ChEBI" id="CHEBI:15377"/>
        <dbReference type="ChEBI" id="CHEBI:15378"/>
        <dbReference type="ChEBI" id="CHEBI:71464"/>
        <dbReference type="ChEBI" id="CHEBI:74544"/>
        <dbReference type="ChEBI" id="CHEBI:85217"/>
    </reaction>
    <physiologicalReaction direction="left-to-right" evidence="10">
        <dbReference type="Rhea" id="RHEA:53169"/>
    </physiologicalReaction>
</comment>
<dbReference type="GO" id="GO:0008081">
    <property type="term" value="F:phosphoric diester hydrolase activity"/>
    <property type="evidence" value="ECO:0007669"/>
    <property type="project" value="InterPro"/>
</dbReference>
<feature type="non-terminal residue" evidence="14">
    <location>
        <position position="80"/>
    </location>
</feature>
<dbReference type="SUPFAM" id="SSF51695">
    <property type="entry name" value="PLC-like phosphodiesterases"/>
    <property type="match status" value="1"/>
</dbReference>
<dbReference type="Proteomes" id="UP000549091">
    <property type="component" value="Unassembled WGS sequence"/>
</dbReference>
<dbReference type="AlphaFoldDB" id="A0A7K7S9E4"/>
<dbReference type="InterPro" id="IPR052271">
    <property type="entry name" value="GDPD-Related"/>
</dbReference>
<dbReference type="InterPro" id="IPR030395">
    <property type="entry name" value="GP_PDE_dom"/>
</dbReference>
<feature type="non-terminal residue" evidence="14">
    <location>
        <position position="1"/>
    </location>
</feature>
<keyword evidence="4" id="KW-0378">Hydrolase</keyword>
<keyword evidence="5" id="KW-1133">Transmembrane helix</keyword>
<organism evidence="14 15">
    <name type="scientific">Nesospiza acunhae</name>
    <dbReference type="NCBI Taxonomy" id="381881"/>
    <lineage>
        <taxon>Eukaryota</taxon>
        <taxon>Metazoa</taxon>
        <taxon>Chordata</taxon>
        <taxon>Craniata</taxon>
        <taxon>Vertebrata</taxon>
        <taxon>Euteleostomi</taxon>
        <taxon>Archelosauria</taxon>
        <taxon>Archosauria</taxon>
        <taxon>Dinosauria</taxon>
        <taxon>Saurischia</taxon>
        <taxon>Theropoda</taxon>
        <taxon>Coelurosauria</taxon>
        <taxon>Aves</taxon>
        <taxon>Neognathae</taxon>
        <taxon>Neoaves</taxon>
        <taxon>Telluraves</taxon>
        <taxon>Australaves</taxon>
        <taxon>Passeriformes</taxon>
        <taxon>Thraupidae</taxon>
        <taxon>Nesospiza</taxon>
    </lineage>
</organism>
<dbReference type="GO" id="GO:0004622">
    <property type="term" value="F:phosphatidylcholine lysophospholipase activity"/>
    <property type="evidence" value="ECO:0007669"/>
    <property type="project" value="TreeGrafter"/>
</dbReference>
<evidence type="ECO:0000256" key="3">
    <source>
        <dbReference type="ARBA" id="ARBA00022692"/>
    </source>
</evidence>
<sequence>LSRTYFPLPRGPAGHALSKMAAAVVLRPKLLKHLKSRGLQVWLWVLNEERDFAEAFGLGATGVITDYPARLRRFLQGPDP</sequence>
<protein>
    <submittedName>
        <fullName evidence="14">GDPD3 Lysophospholipase</fullName>
    </submittedName>
</protein>
<dbReference type="PANTHER" id="PTHR42758:SF3">
    <property type="entry name" value="LYSOPHOSPHOLIPASE D GDPD3"/>
    <property type="match status" value="1"/>
</dbReference>
<reference evidence="14 15" key="1">
    <citation type="submission" date="2019-09" db="EMBL/GenBank/DDBJ databases">
        <title>Bird 10,000 Genomes (B10K) Project - Family phase.</title>
        <authorList>
            <person name="Zhang G."/>
        </authorList>
    </citation>
    <scope>NUCLEOTIDE SEQUENCE [LARGE SCALE GENOMIC DNA]</scope>
    <source>
        <strain evidence="14">OUT-0053</strain>
        <tissue evidence="14">Muscle</tissue>
    </source>
</reference>
<evidence type="ECO:0000256" key="4">
    <source>
        <dbReference type="ARBA" id="ARBA00022801"/>
    </source>
</evidence>
<comment type="caution">
    <text evidence="14">The sequence shown here is derived from an EMBL/GenBank/DDBJ whole genome shotgun (WGS) entry which is preliminary data.</text>
</comment>
<evidence type="ECO:0000256" key="9">
    <source>
        <dbReference type="ARBA" id="ARBA00047392"/>
    </source>
</evidence>
<dbReference type="GO" id="GO:0005789">
    <property type="term" value="C:endoplasmic reticulum membrane"/>
    <property type="evidence" value="ECO:0007669"/>
    <property type="project" value="TreeGrafter"/>
</dbReference>
<keyword evidence="6" id="KW-0443">Lipid metabolism</keyword>
<dbReference type="GO" id="GO:0046475">
    <property type="term" value="P:glycerophospholipid catabolic process"/>
    <property type="evidence" value="ECO:0007669"/>
    <property type="project" value="TreeGrafter"/>
</dbReference>
<comment type="subcellular location">
    <subcellularLocation>
        <location evidence="1">Membrane</location>
    </subcellularLocation>
</comment>
<evidence type="ECO:0000256" key="6">
    <source>
        <dbReference type="ARBA" id="ARBA00023098"/>
    </source>
</evidence>
<dbReference type="PROSITE" id="PS51704">
    <property type="entry name" value="GP_PDE"/>
    <property type="match status" value="1"/>
</dbReference>